<dbReference type="Proteomes" id="UP000479335">
    <property type="component" value="Unassembled WGS sequence"/>
</dbReference>
<comment type="caution">
    <text evidence="1">The sequence shown here is derived from an EMBL/GenBank/DDBJ whole genome shotgun (WGS) entry which is preliminary data.</text>
</comment>
<evidence type="ECO:0008006" key="3">
    <source>
        <dbReference type="Google" id="ProtNLM"/>
    </source>
</evidence>
<gene>
    <name evidence="1" type="ORF">GTP46_13245</name>
</gene>
<name>A0A6L8KCY2_9BURK</name>
<accession>A0A6L8KCY2</accession>
<organism evidence="1 2">
    <name type="scientific">Duganella flavida</name>
    <dbReference type="NCBI Taxonomy" id="2692175"/>
    <lineage>
        <taxon>Bacteria</taxon>
        <taxon>Pseudomonadati</taxon>
        <taxon>Pseudomonadota</taxon>
        <taxon>Betaproteobacteria</taxon>
        <taxon>Burkholderiales</taxon>
        <taxon>Oxalobacteraceae</taxon>
        <taxon>Telluria group</taxon>
        <taxon>Duganella</taxon>
    </lineage>
</organism>
<evidence type="ECO:0000313" key="1">
    <source>
        <dbReference type="EMBL" id="MYM23614.1"/>
    </source>
</evidence>
<reference evidence="1 2" key="1">
    <citation type="submission" date="2019-12" db="EMBL/GenBank/DDBJ databases">
        <title>Novel species isolated from a subtropical stream in China.</title>
        <authorList>
            <person name="Lu H."/>
        </authorList>
    </citation>
    <scope>NUCLEOTIDE SEQUENCE [LARGE SCALE GENOMIC DNA]</scope>
    <source>
        <strain evidence="1 2">FT135W</strain>
    </source>
</reference>
<sequence length="38" mass="4444">MGPNLYCVVFVERSDVLRIISLRRAKTSEEARYVSQRT</sequence>
<keyword evidence="2" id="KW-1185">Reference proteome</keyword>
<evidence type="ECO:0000313" key="2">
    <source>
        <dbReference type="Proteomes" id="UP000479335"/>
    </source>
</evidence>
<protein>
    <recommendedName>
        <fullName evidence="3">BrnT family toxin</fullName>
    </recommendedName>
</protein>
<proteinExistence type="predicted"/>
<dbReference type="AlphaFoldDB" id="A0A6L8KCY2"/>
<dbReference type="EMBL" id="WWCN01000007">
    <property type="protein sequence ID" value="MYM23614.1"/>
    <property type="molecule type" value="Genomic_DNA"/>
</dbReference>